<sequence>MNNKISTATRWSFLTQLLSKLLTPITNMILARILVPDVFGVIATITMITSFADLLTESGFQQYLIQKDFQNEEKIKECANIAFFINFCISSFLLILIFFNRFFLAKTFGDVSIASAIFVASLQLPITSVSSVQMTLFKRNLDFKPIFYSQTLSALVPLLITVPLAFFGFGYWSVIIGNLIGTILKAILLSFLSKYNLKFYFAYNEFKDMFSFSFFALLESLSSWLVNWSDTFFIGTLFSAYYLGLYKNSISMVNSLIAIITSAFLPILYSVLSRYQNDRKKYNYFLTDFHRFMAYMILPIGIGVLLFNEFCTVLLFGYKWIEASFVVGYWAFSTIIRTLFFSIFMEAFRSIGKPSICLDLQIFDFMIMFLIFILFGNVSFHNFVILRCLSRLVVIIPTLILLRKYCNLRVNRIFKNIIVPVIGCVLMVGVRLLFSVVSLNMINNFIIIIICAIVYLTVVIFIGRKDIVKLIHEFVL</sequence>
<dbReference type="RefSeq" id="WP_117828825.1">
    <property type="nucleotide sequence ID" value="NZ_JADPGG010000067.1"/>
</dbReference>
<evidence type="ECO:0000256" key="6">
    <source>
        <dbReference type="ARBA" id="ARBA00023136"/>
    </source>
</evidence>
<reference evidence="8" key="1">
    <citation type="submission" date="2021-10" db="EMBL/GenBank/DDBJ databases">
        <title>Collection of gut derived symbiotic bacterial strains cultured from healthy donors.</title>
        <authorList>
            <person name="Lin H."/>
            <person name="Littmann E."/>
            <person name="Kohout C."/>
            <person name="Pamer E.G."/>
        </authorList>
    </citation>
    <scope>NUCLEOTIDE SEQUENCE</scope>
    <source>
        <strain evidence="8">DFI.5.2</strain>
    </source>
</reference>
<evidence type="ECO:0000256" key="5">
    <source>
        <dbReference type="ARBA" id="ARBA00022989"/>
    </source>
</evidence>
<dbReference type="Pfam" id="PF13440">
    <property type="entry name" value="Polysacc_synt_3"/>
    <property type="match status" value="1"/>
</dbReference>
<dbReference type="EMBL" id="JAJDKQ010000005">
    <property type="protein sequence ID" value="MCB8561252.1"/>
    <property type="molecule type" value="Genomic_DNA"/>
</dbReference>
<evidence type="ECO:0000256" key="3">
    <source>
        <dbReference type="ARBA" id="ARBA00022475"/>
    </source>
</evidence>
<protein>
    <submittedName>
        <fullName evidence="8">Oligosaccharide flippase family protein</fullName>
    </submittedName>
</protein>
<proteinExistence type="inferred from homology"/>
<evidence type="ECO:0000256" key="7">
    <source>
        <dbReference type="SAM" id="Phobius"/>
    </source>
</evidence>
<evidence type="ECO:0000256" key="4">
    <source>
        <dbReference type="ARBA" id="ARBA00022692"/>
    </source>
</evidence>
<dbReference type="GO" id="GO:0005886">
    <property type="term" value="C:plasma membrane"/>
    <property type="evidence" value="ECO:0007669"/>
    <property type="project" value="UniProtKB-SubCell"/>
</dbReference>
<feature type="transmembrane region" description="Helical" evidence="7">
    <location>
        <begin position="442"/>
        <end position="462"/>
    </location>
</feature>
<gene>
    <name evidence="8" type="ORF">LJD74_04385</name>
</gene>
<dbReference type="InterPro" id="IPR050833">
    <property type="entry name" value="Poly_Biosynth_Transport"/>
</dbReference>
<comment type="similarity">
    <text evidence="2">Belongs to the polysaccharide synthase family.</text>
</comment>
<feature type="transmembrane region" description="Helical" evidence="7">
    <location>
        <begin position="414"/>
        <end position="436"/>
    </location>
</feature>
<feature type="transmembrane region" description="Helical" evidence="7">
    <location>
        <begin position="29"/>
        <end position="56"/>
    </location>
</feature>
<dbReference type="PANTHER" id="PTHR30250:SF10">
    <property type="entry name" value="LIPOPOLYSACCHARIDE BIOSYNTHESIS PROTEIN WZXC"/>
    <property type="match status" value="1"/>
</dbReference>
<evidence type="ECO:0000256" key="2">
    <source>
        <dbReference type="ARBA" id="ARBA00007430"/>
    </source>
</evidence>
<dbReference type="AlphaFoldDB" id="A0AAW4VCV2"/>
<feature type="transmembrane region" description="Helical" evidence="7">
    <location>
        <begin position="77"/>
        <end position="99"/>
    </location>
</feature>
<dbReference type="PANTHER" id="PTHR30250">
    <property type="entry name" value="PST FAMILY PREDICTED COLANIC ACID TRANSPORTER"/>
    <property type="match status" value="1"/>
</dbReference>
<keyword evidence="5 7" id="KW-1133">Transmembrane helix</keyword>
<evidence type="ECO:0000313" key="8">
    <source>
        <dbReference type="EMBL" id="MCB8561252.1"/>
    </source>
</evidence>
<feature type="transmembrane region" description="Helical" evidence="7">
    <location>
        <begin position="327"/>
        <end position="348"/>
    </location>
</feature>
<accession>A0AAW4VCV2</accession>
<name>A0AAW4VCV2_9FIRM</name>
<feature type="transmembrane region" description="Helical" evidence="7">
    <location>
        <begin position="292"/>
        <end position="321"/>
    </location>
</feature>
<feature type="transmembrane region" description="Helical" evidence="7">
    <location>
        <begin position="175"/>
        <end position="197"/>
    </location>
</feature>
<evidence type="ECO:0000256" key="1">
    <source>
        <dbReference type="ARBA" id="ARBA00004651"/>
    </source>
</evidence>
<comment type="subcellular location">
    <subcellularLocation>
        <location evidence="1">Cell membrane</location>
        <topology evidence="1">Multi-pass membrane protein</topology>
    </subcellularLocation>
</comment>
<keyword evidence="6 7" id="KW-0472">Membrane</keyword>
<feature type="transmembrane region" description="Helical" evidence="7">
    <location>
        <begin position="249"/>
        <end position="272"/>
    </location>
</feature>
<keyword evidence="4 7" id="KW-0812">Transmembrane</keyword>
<feature type="transmembrane region" description="Helical" evidence="7">
    <location>
        <begin position="360"/>
        <end position="378"/>
    </location>
</feature>
<evidence type="ECO:0000313" key="9">
    <source>
        <dbReference type="Proteomes" id="UP001197827"/>
    </source>
</evidence>
<keyword evidence="3" id="KW-1003">Cell membrane</keyword>
<feature type="transmembrane region" description="Helical" evidence="7">
    <location>
        <begin position="146"/>
        <end position="169"/>
    </location>
</feature>
<dbReference type="Proteomes" id="UP001197827">
    <property type="component" value="Unassembled WGS sequence"/>
</dbReference>
<organism evidence="8 9">
    <name type="scientific">Faecalibacillus intestinalis</name>
    <dbReference type="NCBI Taxonomy" id="1982626"/>
    <lineage>
        <taxon>Bacteria</taxon>
        <taxon>Bacillati</taxon>
        <taxon>Bacillota</taxon>
        <taxon>Erysipelotrichia</taxon>
        <taxon>Erysipelotrichales</taxon>
        <taxon>Coprobacillaceae</taxon>
        <taxon>Faecalibacillus</taxon>
    </lineage>
</organism>
<comment type="caution">
    <text evidence="8">The sequence shown here is derived from an EMBL/GenBank/DDBJ whole genome shotgun (WGS) entry which is preliminary data.</text>
</comment>
<feature type="transmembrane region" description="Helical" evidence="7">
    <location>
        <begin position="111"/>
        <end position="134"/>
    </location>
</feature>